<dbReference type="PRINTS" id="PR00081">
    <property type="entry name" value="GDHRDH"/>
</dbReference>
<dbReference type="InterPro" id="IPR002347">
    <property type="entry name" value="SDR_fam"/>
</dbReference>
<accession>A0AAD4HW33</accession>
<reference evidence="6" key="1">
    <citation type="submission" date="2023-02" db="EMBL/GenBank/DDBJ databases">
        <authorList>
            <person name="Palmer J.M."/>
        </authorList>
    </citation>
    <scope>NUCLEOTIDE SEQUENCE</scope>
    <source>
        <strain evidence="6">FW57</strain>
    </source>
</reference>
<comment type="catalytic activity">
    <reaction evidence="4">
        <text>a (2E,4E)-dienoyl-CoA + NADPH + H(+) = a 4,5-saturated-(3E)-enoyl-CoA + NADP(+)</text>
        <dbReference type="Rhea" id="RHEA:45912"/>
        <dbReference type="ChEBI" id="CHEBI:15378"/>
        <dbReference type="ChEBI" id="CHEBI:57783"/>
        <dbReference type="ChEBI" id="CHEBI:58349"/>
        <dbReference type="ChEBI" id="CHEBI:85101"/>
        <dbReference type="ChEBI" id="CHEBI:85493"/>
        <dbReference type="EC" id="1.3.1.124"/>
    </reaction>
</comment>
<evidence type="ECO:0000256" key="5">
    <source>
        <dbReference type="ARBA" id="ARBA00048340"/>
    </source>
</evidence>
<evidence type="ECO:0000256" key="4">
    <source>
        <dbReference type="ARBA" id="ARBA00048009"/>
    </source>
</evidence>
<protein>
    <recommendedName>
        <fullName evidence="3">2,4-dienoyl-CoA reductase [(3E)-enoyl-CoA-producing]</fullName>
        <ecNumber evidence="3">1.3.1.124</ecNumber>
    </recommendedName>
</protein>
<keyword evidence="7" id="KW-1185">Reference proteome</keyword>
<dbReference type="Gene3D" id="3.40.50.720">
    <property type="entry name" value="NAD(P)-binding Rossmann-like Domain"/>
    <property type="match status" value="1"/>
</dbReference>
<dbReference type="GO" id="GO:0009062">
    <property type="term" value="P:fatty acid catabolic process"/>
    <property type="evidence" value="ECO:0007669"/>
    <property type="project" value="InterPro"/>
</dbReference>
<dbReference type="InterPro" id="IPR036291">
    <property type="entry name" value="NAD(P)-bd_dom_sf"/>
</dbReference>
<evidence type="ECO:0000256" key="2">
    <source>
        <dbReference type="ARBA" id="ARBA00023002"/>
    </source>
</evidence>
<dbReference type="Proteomes" id="UP001197093">
    <property type="component" value="Unassembled WGS sequence"/>
</dbReference>
<dbReference type="Pfam" id="PF13561">
    <property type="entry name" value="adh_short_C2"/>
    <property type="match status" value="1"/>
</dbReference>
<dbReference type="EMBL" id="JAHCVI010000005">
    <property type="protein sequence ID" value="KAG7285556.1"/>
    <property type="molecule type" value="Genomic_DNA"/>
</dbReference>
<keyword evidence="2" id="KW-0560">Oxidoreductase</keyword>
<evidence type="ECO:0000256" key="3">
    <source>
        <dbReference type="ARBA" id="ARBA00026117"/>
    </source>
</evidence>
<name>A0AAD4HW33_9PEZI</name>
<evidence type="ECO:0000313" key="7">
    <source>
        <dbReference type="Proteomes" id="UP001197093"/>
    </source>
</evidence>
<dbReference type="GO" id="GO:0008670">
    <property type="term" value="F:2,4-dienoyl-CoA reductase (NADPH) activity"/>
    <property type="evidence" value="ECO:0007669"/>
    <property type="project" value="InterPro"/>
</dbReference>
<keyword evidence="1" id="KW-0521">NADP</keyword>
<dbReference type="CDD" id="cd05369">
    <property type="entry name" value="TER_DECR_SDR_a"/>
    <property type="match status" value="1"/>
</dbReference>
<gene>
    <name evidence="6" type="ORF">NEMBOFW57_010185</name>
</gene>
<dbReference type="GO" id="GO:0005777">
    <property type="term" value="C:peroxisome"/>
    <property type="evidence" value="ECO:0007669"/>
    <property type="project" value="TreeGrafter"/>
</dbReference>
<evidence type="ECO:0000256" key="1">
    <source>
        <dbReference type="ARBA" id="ARBA00022857"/>
    </source>
</evidence>
<dbReference type="AlphaFoldDB" id="A0AAD4HW33"/>
<dbReference type="SUPFAM" id="SSF51735">
    <property type="entry name" value="NAD(P)-binding Rossmann-fold domains"/>
    <property type="match status" value="1"/>
</dbReference>
<evidence type="ECO:0000313" key="6">
    <source>
        <dbReference type="EMBL" id="KAG7285556.1"/>
    </source>
</evidence>
<organism evidence="6 7">
    <name type="scientific">Staphylotrichum longicolle</name>
    <dbReference type="NCBI Taxonomy" id="669026"/>
    <lineage>
        <taxon>Eukaryota</taxon>
        <taxon>Fungi</taxon>
        <taxon>Dikarya</taxon>
        <taxon>Ascomycota</taxon>
        <taxon>Pezizomycotina</taxon>
        <taxon>Sordariomycetes</taxon>
        <taxon>Sordariomycetidae</taxon>
        <taxon>Sordariales</taxon>
        <taxon>Chaetomiaceae</taxon>
        <taxon>Staphylotrichum</taxon>
    </lineage>
</organism>
<comment type="catalytic activity">
    <reaction evidence="5">
        <text>a (2E,4Z)-dienoyl-CoA + NADPH + H(+) = a 4,5-saturated-(3E)-enoyl-CoA + NADP(+)</text>
        <dbReference type="Rhea" id="RHEA:61892"/>
        <dbReference type="ChEBI" id="CHEBI:15378"/>
        <dbReference type="ChEBI" id="CHEBI:57783"/>
        <dbReference type="ChEBI" id="CHEBI:58349"/>
        <dbReference type="ChEBI" id="CHEBI:85099"/>
        <dbReference type="ChEBI" id="CHEBI:85493"/>
        <dbReference type="EC" id="1.3.1.124"/>
    </reaction>
</comment>
<dbReference type="PANTHER" id="PTHR43296:SF2">
    <property type="entry name" value="PEROXISOMAL 2,4-DIENOYL-COA REDUCTASE [(3E)-ENOYL-COA-PRODUCING]"/>
    <property type="match status" value="1"/>
</dbReference>
<proteinExistence type="predicted"/>
<dbReference type="InterPro" id="IPR045017">
    <property type="entry name" value="DECR2-like"/>
</dbReference>
<dbReference type="EC" id="1.3.1.124" evidence="3"/>
<dbReference type="PANTHER" id="PTHR43296">
    <property type="entry name" value="PEROXISOMAL 2,4-DIENOYL-COA REDUCTASE"/>
    <property type="match status" value="1"/>
</dbReference>
<sequence>MASQVPNLVSRAWAKGLFDGTVVFCTGGNGTICSAQVRALVYLGANACIVGRNVEKTKNMAAEIAKVRPGSQVLGIGNVDVRNIATLEAAVEECIGRLKTIDFVIAGAAGNFLAPIEGLSSNAFKSVVDIDLLGSYNTVKSTMPHLLSSAARAKNTGQPTGGRIIFISATFHYTGMPYQAHVASAKAGVDALSATVALEYGPRGVTSNVISPGGIEGTEGLQRLSSQALRESGQASRSVPLGRYGTLQEVADATVFLFSDTGSYVTGHVLVVDGGAWRLAGLAGHSSGLTYPEAVLGGQALPRDIETGRRPKAQL</sequence>
<comment type="caution">
    <text evidence="6">The sequence shown here is derived from an EMBL/GenBank/DDBJ whole genome shotgun (WGS) entry which is preliminary data.</text>
</comment>